<evidence type="ECO:0000256" key="1">
    <source>
        <dbReference type="SAM" id="SignalP"/>
    </source>
</evidence>
<feature type="signal peptide" evidence="1">
    <location>
        <begin position="1"/>
        <end position="22"/>
    </location>
</feature>
<dbReference type="InterPro" id="IPR022655">
    <property type="entry name" value="DUF1553"/>
</dbReference>
<dbReference type="InParanoid" id="A0A6C2YJ98"/>
<keyword evidence="5" id="KW-1185">Reference proteome</keyword>
<evidence type="ECO:0000313" key="5">
    <source>
        <dbReference type="Proteomes" id="UP000464378"/>
    </source>
</evidence>
<feature type="chain" id="PRO_5036383865" description="BIG2 domain-containing protein" evidence="1">
    <location>
        <begin position="23"/>
        <end position="726"/>
    </location>
</feature>
<dbReference type="Pfam" id="PF07583">
    <property type="entry name" value="PSCyt2"/>
    <property type="match status" value="1"/>
</dbReference>
<evidence type="ECO:0000313" key="4">
    <source>
        <dbReference type="EMBL" id="VIP01351.1"/>
    </source>
</evidence>
<accession>A0A6C2YJ98</accession>
<keyword evidence="1" id="KW-0732">Signal</keyword>
<name>A0A6C2YJ98_9BACT</name>
<sequence length="726" mass="81091">MPRVSLLAMVASGVLFPATTVANPISFTREVVPVLTRLGCNQGACHGTPTGKGGFRLSLRGYDASLDQTTLTREAAARRVNPLAPEASLLLQKGTGQVPHEGGVRLRLGSPEYRVLRDWIAAGSPVDSASALAISEIRIESQALTLEPDAAIPPMRVWAMHADGSRGDVTGLTRFSVSNDAIARISQDGILTRLRAGEVAVIAEYRNLLTTMLVNFLPPKPEKPWPTPVATNPIDAAVYAKLAEVRIQPSGNCTDAEFLRRSTLDVIGKLPTAAETRAFLSDPTPSASKRDRWIDSLLERPEFADFWAMKWADRLGCNQRFVGITGARKYHAWIRERIAANVPEDHFVREILTASGPNYSHAPASFFRRLRDPEMRAEEIAQLFLGVRMQCARCHNHPGERWTQDDYHALAAFFARISYRDGPFFDHIYNKEETVWVPRAGEWRHPRTGQAMPPKFLGGPQPTIPESLDRRAVFADWLTAPDNPFFARAAVNRIWYHLLGRGIVDPVDDLRATNPPSVPALLDHLAQEFVRLRYDRKAMIRQILRSQTYQATSQPTESNADDETYFSHARLRLLGAEQLLDAVTQVTGVPEKFAGFPLGVTAIQMPDGEMKHPFLEAFGRPARALACECERGVETTFAQALQLIGGRAVQDRLRHPTGQLAQWLNANLADEQLIQEMVLTTWTRLPTPQETQLLRSALQVPPNQRRQAAEDVLWSLLNHREFLFRY</sequence>
<dbReference type="RefSeq" id="WP_162656567.1">
    <property type="nucleotide sequence ID" value="NZ_LR593887.1"/>
</dbReference>
<evidence type="ECO:0000259" key="3">
    <source>
        <dbReference type="Pfam" id="PF07587"/>
    </source>
</evidence>
<dbReference type="Gene3D" id="2.60.40.1080">
    <property type="match status" value="1"/>
</dbReference>
<dbReference type="AlphaFoldDB" id="A0A6C2YJ98"/>
<dbReference type="PANTHER" id="PTHR35889">
    <property type="entry name" value="CYCLOINULO-OLIGOSACCHARIDE FRUCTANOTRANSFERASE-RELATED"/>
    <property type="match status" value="1"/>
</dbReference>
<feature type="domain" description="DUF1553" evidence="3">
    <location>
        <begin position="470"/>
        <end position="696"/>
    </location>
</feature>
<dbReference type="InterPro" id="IPR011444">
    <property type="entry name" value="DUF1549"/>
</dbReference>
<dbReference type="Pfam" id="PF07587">
    <property type="entry name" value="PSD1"/>
    <property type="match status" value="1"/>
</dbReference>
<dbReference type="Proteomes" id="UP000464378">
    <property type="component" value="Chromosome"/>
</dbReference>
<organism evidence="4">
    <name type="scientific">Tuwongella immobilis</name>
    <dbReference type="NCBI Taxonomy" id="692036"/>
    <lineage>
        <taxon>Bacteria</taxon>
        <taxon>Pseudomonadati</taxon>
        <taxon>Planctomycetota</taxon>
        <taxon>Planctomycetia</taxon>
        <taxon>Gemmatales</taxon>
        <taxon>Gemmataceae</taxon>
        <taxon>Tuwongella</taxon>
    </lineage>
</organism>
<dbReference type="EMBL" id="LR593887">
    <property type="protein sequence ID" value="VTR98146.1"/>
    <property type="molecule type" value="Genomic_DNA"/>
</dbReference>
<reference evidence="4" key="1">
    <citation type="submission" date="2019-04" db="EMBL/GenBank/DDBJ databases">
        <authorList>
            <consortium name="Science for Life Laboratories"/>
        </authorList>
    </citation>
    <scope>NUCLEOTIDE SEQUENCE</scope>
    <source>
        <strain evidence="4">MBLW1</strain>
    </source>
</reference>
<dbReference type="KEGG" id="tim:GMBLW1_26090"/>
<dbReference type="EMBL" id="LR586016">
    <property type="protein sequence ID" value="VIP01351.1"/>
    <property type="molecule type" value="Genomic_DNA"/>
</dbReference>
<proteinExistence type="predicted"/>
<evidence type="ECO:0008006" key="6">
    <source>
        <dbReference type="Google" id="ProtNLM"/>
    </source>
</evidence>
<feature type="domain" description="DUF1549" evidence="2">
    <location>
        <begin position="233"/>
        <end position="417"/>
    </location>
</feature>
<evidence type="ECO:0000259" key="2">
    <source>
        <dbReference type="Pfam" id="PF07583"/>
    </source>
</evidence>
<gene>
    <name evidence="4" type="ORF">GMBLW1_26090</name>
</gene>
<dbReference type="PANTHER" id="PTHR35889:SF3">
    <property type="entry name" value="F-BOX DOMAIN-CONTAINING PROTEIN"/>
    <property type="match status" value="1"/>
</dbReference>
<protein>
    <recommendedName>
        <fullName evidence="6">BIG2 domain-containing protein</fullName>
    </recommendedName>
</protein>